<dbReference type="InterPro" id="IPR051690">
    <property type="entry name" value="PseI-like"/>
</dbReference>
<dbReference type="Pfam" id="PF03102">
    <property type="entry name" value="NeuB"/>
    <property type="match status" value="1"/>
</dbReference>
<sequence>MSSIQIGTRTVGGGAPALLIAEVGQAHDGSLGAAHAFIDAAADAGADAIKFQTHIAAAESTLDEEFRVKFSKQDATRFDYWYRMEFSCEQWAELADHSADKGLIFLSSAFSVAAVELLEKLGHAAWKIGSGEYKSHDLMAAMARTGKPILLSTGMSRWGEIADSAADIRALGAD</sequence>
<dbReference type="EMBL" id="UINC01227713">
    <property type="protein sequence ID" value="SVE58714.1"/>
    <property type="molecule type" value="Genomic_DNA"/>
</dbReference>
<accession>A0A383EQ57</accession>
<organism evidence="2">
    <name type="scientific">marine metagenome</name>
    <dbReference type="NCBI Taxonomy" id="408172"/>
    <lineage>
        <taxon>unclassified sequences</taxon>
        <taxon>metagenomes</taxon>
        <taxon>ecological metagenomes</taxon>
    </lineage>
</organism>
<evidence type="ECO:0000259" key="1">
    <source>
        <dbReference type="Pfam" id="PF03102"/>
    </source>
</evidence>
<proteinExistence type="predicted"/>
<dbReference type="GO" id="GO:0016051">
    <property type="term" value="P:carbohydrate biosynthetic process"/>
    <property type="evidence" value="ECO:0007669"/>
    <property type="project" value="InterPro"/>
</dbReference>
<dbReference type="SUPFAM" id="SSF51569">
    <property type="entry name" value="Aldolase"/>
    <property type="match status" value="1"/>
</dbReference>
<dbReference type="GO" id="GO:0047444">
    <property type="term" value="F:N-acylneuraminate-9-phosphate synthase activity"/>
    <property type="evidence" value="ECO:0007669"/>
    <property type="project" value="TreeGrafter"/>
</dbReference>
<feature type="non-terminal residue" evidence="2">
    <location>
        <position position="174"/>
    </location>
</feature>
<protein>
    <recommendedName>
        <fullName evidence="1">PseI/NeuA/B-like domain-containing protein</fullName>
    </recommendedName>
</protein>
<reference evidence="2" key="1">
    <citation type="submission" date="2018-05" db="EMBL/GenBank/DDBJ databases">
        <authorList>
            <person name="Lanie J.A."/>
            <person name="Ng W.-L."/>
            <person name="Kazmierczak K.M."/>
            <person name="Andrzejewski T.M."/>
            <person name="Davidsen T.M."/>
            <person name="Wayne K.J."/>
            <person name="Tettelin H."/>
            <person name="Glass J.I."/>
            <person name="Rusch D."/>
            <person name="Podicherti R."/>
            <person name="Tsui H.-C.T."/>
            <person name="Winkler M.E."/>
        </authorList>
    </citation>
    <scope>NUCLEOTIDE SEQUENCE</scope>
</reference>
<dbReference type="PANTHER" id="PTHR42966">
    <property type="entry name" value="N-ACETYLNEURAMINATE SYNTHASE"/>
    <property type="match status" value="1"/>
</dbReference>
<dbReference type="Gene3D" id="3.20.20.70">
    <property type="entry name" value="Aldolase class I"/>
    <property type="match status" value="1"/>
</dbReference>
<dbReference type="PANTHER" id="PTHR42966:SF1">
    <property type="entry name" value="SIALIC ACID SYNTHASE"/>
    <property type="match status" value="1"/>
</dbReference>
<gene>
    <name evidence="2" type="ORF">METZ01_LOCUS511568</name>
</gene>
<dbReference type="InterPro" id="IPR013132">
    <property type="entry name" value="PseI/NeuA/B-like_N"/>
</dbReference>
<dbReference type="InterPro" id="IPR013785">
    <property type="entry name" value="Aldolase_TIM"/>
</dbReference>
<name>A0A383EQ57_9ZZZZ</name>
<evidence type="ECO:0000313" key="2">
    <source>
        <dbReference type="EMBL" id="SVE58714.1"/>
    </source>
</evidence>
<feature type="domain" description="PseI/NeuA/B-like" evidence="1">
    <location>
        <begin position="38"/>
        <end position="168"/>
    </location>
</feature>
<dbReference type="AlphaFoldDB" id="A0A383EQ57"/>